<protein>
    <submittedName>
        <fullName evidence="2">Uncharacterized protein</fullName>
    </submittedName>
</protein>
<organism evidence="2 3">
    <name type="scientific">Amborella trichopoda</name>
    <dbReference type="NCBI Taxonomy" id="13333"/>
    <lineage>
        <taxon>Eukaryota</taxon>
        <taxon>Viridiplantae</taxon>
        <taxon>Streptophyta</taxon>
        <taxon>Embryophyta</taxon>
        <taxon>Tracheophyta</taxon>
        <taxon>Spermatophyta</taxon>
        <taxon>Magnoliopsida</taxon>
        <taxon>Amborellales</taxon>
        <taxon>Amborellaceae</taxon>
        <taxon>Amborella</taxon>
    </lineage>
</organism>
<evidence type="ECO:0000313" key="2">
    <source>
        <dbReference type="EMBL" id="ERN05170.1"/>
    </source>
</evidence>
<evidence type="ECO:0000256" key="1">
    <source>
        <dbReference type="SAM" id="MobiDB-lite"/>
    </source>
</evidence>
<proteinExistence type="predicted"/>
<evidence type="ECO:0000313" key="3">
    <source>
        <dbReference type="Proteomes" id="UP000017836"/>
    </source>
</evidence>
<dbReference type="AlphaFoldDB" id="W1PDQ8"/>
<dbReference type="EMBL" id="KI394012">
    <property type="protein sequence ID" value="ERN05170.1"/>
    <property type="molecule type" value="Genomic_DNA"/>
</dbReference>
<dbReference type="Gramene" id="ERN05170">
    <property type="protein sequence ID" value="ERN05170"/>
    <property type="gene ID" value="AMTR_s00053p00215970"/>
</dbReference>
<reference evidence="3" key="1">
    <citation type="journal article" date="2013" name="Science">
        <title>The Amborella genome and the evolution of flowering plants.</title>
        <authorList>
            <consortium name="Amborella Genome Project"/>
        </authorList>
    </citation>
    <scope>NUCLEOTIDE SEQUENCE [LARGE SCALE GENOMIC DNA]</scope>
</reference>
<feature type="region of interest" description="Disordered" evidence="1">
    <location>
        <begin position="49"/>
        <end position="80"/>
    </location>
</feature>
<dbReference type="HOGENOM" id="CLU_800100_0_0_1"/>
<sequence>MAAWAGNAMVSDDSSHGGPLPMKGKPPEWSASATWRVVYGFGDGSTANTTGSDKGSSLKVDSGFGDGSGTKPTGSDEGDLVHCGKQNLNSEMDPNTKLVVEGSVPHVEHGSGYRVIMDLAMVFREVIPQSLLVFMIRSRLLFLIFTVVIEGFVGLQTTLVTDLGFASRNGLDIAYDSRSLGSGQGVHVKGTPDGSYMVPYENANGVSVAADNDARHRSADIQGTGPCTKEHQGVATDLMILGCWVSLESGPSVCTMQSEHVISAGHLGAVDYTHKSVIAGEHVDLGLDHHVVDGSHKSTSNCADKVIMDREGAGFHGFDIENTRGEEMEGEISRNFPPCYLVRNQKR</sequence>
<keyword evidence="3" id="KW-1185">Reference proteome</keyword>
<dbReference type="Proteomes" id="UP000017836">
    <property type="component" value="Unassembled WGS sequence"/>
</dbReference>
<gene>
    <name evidence="2" type="ORF">AMTR_s00053p00215970</name>
</gene>
<feature type="region of interest" description="Disordered" evidence="1">
    <location>
        <begin position="1"/>
        <end position="28"/>
    </location>
</feature>
<accession>W1PDQ8</accession>
<name>W1PDQ8_AMBTC</name>